<dbReference type="Gene3D" id="3.90.780.10">
    <property type="entry name" value="5'-Nucleotidase, C-terminal domain"/>
    <property type="match status" value="1"/>
</dbReference>
<comment type="similarity">
    <text evidence="2">Belongs to the 5'-nucleotidase family.</text>
</comment>
<dbReference type="Proteomes" id="UP000000845">
    <property type="component" value="Chromosome"/>
</dbReference>
<feature type="domain" description="Calcineurin-like phosphoesterase" evidence="3">
    <location>
        <begin position="23"/>
        <end position="242"/>
    </location>
</feature>
<feature type="chain" id="PRO_5005126066" evidence="2">
    <location>
        <begin position="19"/>
        <end position="547"/>
    </location>
</feature>
<dbReference type="KEGG" id="str:Sterm_0350"/>
<sequence length="547" mass="61163">MKKIIVLTMLVLSALGFAKEVNIKILGTSDVHGHIVPWNYQTDEFDDSGSYSQIAKMVDGYRKGNKNVILVDAGDIIQDNLIERFINEPRHPAMLVLNQMGYDVMVPGNHEFNFGMPALDNVLKQFKGKALAANIYYDNGANYLPASTIITKEGVKIGIIGVTTPLTEKFEENTGNVKGMKFTMPIPELRNQVNSLRGRVDAIVVVAHMGLPNENNIPGTGVIDIANEVPGIDVIIAGHFHKDVSKETVNGVLITEPYKYGMSLSVVDLKFNVEKGSVSLINKDSRTLSVKGEDSEQGIEVIYNPFHQKLREEVNQVIGETANNMVPEGKIKGIPYAFASDTGLSSLITAAELYYSKADVVSFSYDTENVKLEKGPIRRKDIYANYRYAGGEVTVYEMTGRDLKDYMEWSAGYFDTIRSGDTEYKYNAERRNFKYVTYDIFGGVRYKIDLKAAPGSRIRDLTLVSSYKRITDNMKVRVGMNSYRYEMLVQKGGPLEGRNIKKVWDSKEAMGQEKGTIQNMVINYIVDVRKGKVTGLSNNYWSITGLR</sequence>
<keyword evidence="1 2" id="KW-0732">Signal</keyword>
<dbReference type="eggNOG" id="COG0737">
    <property type="taxonomic scope" value="Bacteria"/>
</dbReference>
<dbReference type="Pfam" id="PF00149">
    <property type="entry name" value="Metallophos"/>
    <property type="match status" value="1"/>
</dbReference>
<dbReference type="AlphaFoldDB" id="D1ALW6"/>
<dbReference type="InterPro" id="IPR006179">
    <property type="entry name" value="5_nucleotidase/apyrase"/>
</dbReference>
<gene>
    <name evidence="5" type="ordered locus">Sterm_0350</name>
</gene>
<evidence type="ECO:0000259" key="4">
    <source>
        <dbReference type="Pfam" id="PF02872"/>
    </source>
</evidence>
<dbReference type="InterPro" id="IPR029052">
    <property type="entry name" value="Metallo-depent_PP-like"/>
</dbReference>
<dbReference type="InterPro" id="IPR036907">
    <property type="entry name" value="5'-Nucleotdase_C_sf"/>
</dbReference>
<dbReference type="Pfam" id="PF02872">
    <property type="entry name" value="5_nucleotid_C"/>
    <property type="match status" value="1"/>
</dbReference>
<feature type="signal peptide" evidence="2">
    <location>
        <begin position="1"/>
        <end position="18"/>
    </location>
</feature>
<name>D1ALW6_SEBTE</name>
<keyword evidence="2" id="KW-0547">Nucleotide-binding</keyword>
<evidence type="ECO:0000313" key="5">
    <source>
        <dbReference type="EMBL" id="ACZ07234.1"/>
    </source>
</evidence>
<evidence type="ECO:0000256" key="1">
    <source>
        <dbReference type="ARBA" id="ARBA00022729"/>
    </source>
</evidence>
<dbReference type="GO" id="GO:0009166">
    <property type="term" value="P:nucleotide catabolic process"/>
    <property type="evidence" value="ECO:0007669"/>
    <property type="project" value="InterPro"/>
</dbReference>
<dbReference type="STRING" id="526218.Sterm_0350"/>
<dbReference type="GO" id="GO:0000166">
    <property type="term" value="F:nucleotide binding"/>
    <property type="evidence" value="ECO:0007669"/>
    <property type="project" value="UniProtKB-KW"/>
</dbReference>
<dbReference type="PANTHER" id="PTHR11575">
    <property type="entry name" value="5'-NUCLEOTIDASE-RELATED"/>
    <property type="match status" value="1"/>
</dbReference>
<dbReference type="Gene3D" id="3.60.21.10">
    <property type="match status" value="1"/>
</dbReference>
<protein>
    <submittedName>
        <fullName evidence="5">5'-Nucleotidase domain protein</fullName>
    </submittedName>
</protein>
<dbReference type="EMBL" id="CP001739">
    <property type="protein sequence ID" value="ACZ07234.1"/>
    <property type="molecule type" value="Genomic_DNA"/>
</dbReference>
<evidence type="ECO:0000313" key="6">
    <source>
        <dbReference type="Proteomes" id="UP000000845"/>
    </source>
</evidence>
<keyword evidence="2" id="KW-0378">Hydrolase</keyword>
<dbReference type="SUPFAM" id="SSF55816">
    <property type="entry name" value="5'-nucleotidase (syn. UDP-sugar hydrolase), C-terminal domain"/>
    <property type="match status" value="1"/>
</dbReference>
<organism evidence="5 6">
    <name type="scientific">Sebaldella termitidis (strain ATCC 33386 / NCTC 11300)</name>
    <dbReference type="NCBI Taxonomy" id="526218"/>
    <lineage>
        <taxon>Bacteria</taxon>
        <taxon>Fusobacteriati</taxon>
        <taxon>Fusobacteriota</taxon>
        <taxon>Fusobacteriia</taxon>
        <taxon>Fusobacteriales</taxon>
        <taxon>Leptotrichiaceae</taxon>
        <taxon>Sebaldella</taxon>
    </lineage>
</organism>
<dbReference type="RefSeq" id="WP_012859833.1">
    <property type="nucleotide sequence ID" value="NC_013517.1"/>
</dbReference>
<feature type="domain" description="5'-Nucleotidase C-terminal" evidence="4">
    <location>
        <begin position="338"/>
        <end position="484"/>
    </location>
</feature>
<dbReference type="SUPFAM" id="SSF56300">
    <property type="entry name" value="Metallo-dependent phosphatases"/>
    <property type="match status" value="1"/>
</dbReference>
<dbReference type="GO" id="GO:0030288">
    <property type="term" value="C:outer membrane-bounded periplasmic space"/>
    <property type="evidence" value="ECO:0007669"/>
    <property type="project" value="TreeGrafter"/>
</dbReference>
<evidence type="ECO:0000256" key="2">
    <source>
        <dbReference type="RuleBase" id="RU362119"/>
    </source>
</evidence>
<reference evidence="6" key="1">
    <citation type="submission" date="2009-09" db="EMBL/GenBank/DDBJ databases">
        <title>The complete chromosome of Sebaldella termitidis ATCC 33386.</title>
        <authorList>
            <consortium name="US DOE Joint Genome Institute (JGI-PGF)"/>
            <person name="Lucas S."/>
            <person name="Copeland A."/>
            <person name="Lapidus A."/>
            <person name="Glavina del Rio T."/>
            <person name="Dalin E."/>
            <person name="Tice H."/>
            <person name="Bruce D."/>
            <person name="Goodwin L."/>
            <person name="Pitluck S."/>
            <person name="Kyrpides N."/>
            <person name="Mavromatis K."/>
            <person name="Ivanova N."/>
            <person name="Mikhailova N."/>
            <person name="Sims D."/>
            <person name="Meincke L."/>
            <person name="Brettin T."/>
            <person name="Detter J.C."/>
            <person name="Han C."/>
            <person name="Larimer F."/>
            <person name="Land M."/>
            <person name="Hauser L."/>
            <person name="Markowitz V."/>
            <person name="Cheng J.F."/>
            <person name="Hugenholtz P."/>
            <person name="Woyke T."/>
            <person name="Wu D."/>
            <person name="Eisen J.A."/>
        </authorList>
    </citation>
    <scope>NUCLEOTIDE SEQUENCE [LARGE SCALE GENOMIC DNA]</scope>
    <source>
        <strain evidence="6">ATCC 33386 / NCTC 11300</strain>
    </source>
</reference>
<dbReference type="HOGENOM" id="CLU_005854_4_4_0"/>
<dbReference type="PANTHER" id="PTHR11575:SF6">
    <property type="entry name" value="2',3'-CYCLIC-NUCLEOTIDE 2'-PHOSPHODIESTERASE_3'-NUCLEOTIDASE"/>
    <property type="match status" value="1"/>
</dbReference>
<dbReference type="PRINTS" id="PR01607">
    <property type="entry name" value="APYRASEFAMLY"/>
</dbReference>
<evidence type="ECO:0000259" key="3">
    <source>
        <dbReference type="Pfam" id="PF00149"/>
    </source>
</evidence>
<dbReference type="InterPro" id="IPR004843">
    <property type="entry name" value="Calcineurin-like_PHP"/>
</dbReference>
<keyword evidence="6" id="KW-1185">Reference proteome</keyword>
<accession>D1ALW6</accession>
<proteinExistence type="inferred from homology"/>
<reference evidence="5 6" key="2">
    <citation type="journal article" date="2010" name="Stand. Genomic Sci.">
        <title>Complete genome sequence of Sebaldella termitidis type strain (NCTC 11300).</title>
        <authorList>
            <person name="Harmon-Smith M."/>
            <person name="Celia L."/>
            <person name="Chertkov O."/>
            <person name="Lapidus A."/>
            <person name="Copeland A."/>
            <person name="Glavina Del Rio T."/>
            <person name="Nolan M."/>
            <person name="Lucas S."/>
            <person name="Tice H."/>
            <person name="Cheng J.F."/>
            <person name="Han C."/>
            <person name="Detter J.C."/>
            <person name="Bruce D."/>
            <person name="Goodwin L."/>
            <person name="Pitluck S."/>
            <person name="Pati A."/>
            <person name="Liolios K."/>
            <person name="Ivanova N."/>
            <person name="Mavromatis K."/>
            <person name="Mikhailova N."/>
            <person name="Chen A."/>
            <person name="Palaniappan K."/>
            <person name="Land M."/>
            <person name="Hauser L."/>
            <person name="Chang Y.J."/>
            <person name="Jeffries C.D."/>
            <person name="Brettin T."/>
            <person name="Goker M."/>
            <person name="Beck B."/>
            <person name="Bristow J."/>
            <person name="Eisen J.A."/>
            <person name="Markowitz V."/>
            <person name="Hugenholtz P."/>
            <person name="Kyrpides N.C."/>
            <person name="Klenk H.P."/>
            <person name="Chen F."/>
        </authorList>
    </citation>
    <scope>NUCLEOTIDE SEQUENCE [LARGE SCALE GENOMIC DNA]</scope>
    <source>
        <strain evidence="6">ATCC 33386 / NCTC 11300</strain>
    </source>
</reference>
<dbReference type="InterPro" id="IPR008334">
    <property type="entry name" value="5'-Nucleotdase_C"/>
</dbReference>
<dbReference type="GO" id="GO:0016787">
    <property type="term" value="F:hydrolase activity"/>
    <property type="evidence" value="ECO:0007669"/>
    <property type="project" value="UniProtKB-KW"/>
</dbReference>